<evidence type="ECO:0000313" key="2">
    <source>
        <dbReference type="EMBL" id="RLV62140.1"/>
    </source>
</evidence>
<comment type="caution">
    <text evidence="2">The sequence shown here is derived from an EMBL/GenBank/DDBJ whole genome shotgun (WGS) entry which is preliminary data.</text>
</comment>
<gene>
    <name evidence="2" type="ORF">DV515_00019629</name>
</gene>
<sequence>MSLTAAASTMFLMTNFLMALSLGTQRAQLVQRMGCTCPRPFLARPLGRKQRGLRVGKCWEKGRKIGKSPRDRCWENARGKLGISEGW</sequence>
<organism evidence="2 3">
    <name type="scientific">Chloebia gouldiae</name>
    <name type="common">Gouldian finch</name>
    <name type="synonym">Erythrura gouldiae</name>
    <dbReference type="NCBI Taxonomy" id="44316"/>
    <lineage>
        <taxon>Eukaryota</taxon>
        <taxon>Metazoa</taxon>
        <taxon>Chordata</taxon>
        <taxon>Craniata</taxon>
        <taxon>Vertebrata</taxon>
        <taxon>Euteleostomi</taxon>
        <taxon>Archelosauria</taxon>
        <taxon>Archosauria</taxon>
        <taxon>Dinosauria</taxon>
        <taxon>Saurischia</taxon>
        <taxon>Theropoda</taxon>
        <taxon>Coelurosauria</taxon>
        <taxon>Aves</taxon>
        <taxon>Neognathae</taxon>
        <taxon>Neoaves</taxon>
        <taxon>Telluraves</taxon>
        <taxon>Australaves</taxon>
        <taxon>Passeriformes</taxon>
        <taxon>Passeroidea</taxon>
        <taxon>Passeridae</taxon>
        <taxon>Chloebia</taxon>
    </lineage>
</organism>
<feature type="chain" id="PRO_5017957007" description="Secreted protein" evidence="1">
    <location>
        <begin position="20"/>
        <end position="87"/>
    </location>
</feature>
<dbReference type="Proteomes" id="UP000276834">
    <property type="component" value="Unassembled WGS sequence"/>
</dbReference>
<proteinExistence type="predicted"/>
<protein>
    <recommendedName>
        <fullName evidence="4">Secreted protein</fullName>
    </recommendedName>
</protein>
<reference evidence="2 3" key="1">
    <citation type="journal article" date="2018" name="Proc. R. Soc. B">
        <title>A non-coding region near Follistatin controls head colour polymorphism in the Gouldian finch.</title>
        <authorList>
            <person name="Toomey M.B."/>
            <person name="Marques C.I."/>
            <person name="Andrade P."/>
            <person name="Araujo P.M."/>
            <person name="Sabatino S."/>
            <person name="Gazda M.A."/>
            <person name="Afonso S."/>
            <person name="Lopes R.J."/>
            <person name="Corbo J.C."/>
            <person name="Carneiro M."/>
        </authorList>
    </citation>
    <scope>NUCLEOTIDE SEQUENCE [LARGE SCALE GENOMIC DNA]</scope>
    <source>
        <strain evidence="2">Red01</strain>
        <tissue evidence="2">Muscle</tissue>
    </source>
</reference>
<evidence type="ECO:0000313" key="3">
    <source>
        <dbReference type="Proteomes" id="UP000276834"/>
    </source>
</evidence>
<evidence type="ECO:0000256" key="1">
    <source>
        <dbReference type="SAM" id="SignalP"/>
    </source>
</evidence>
<keyword evidence="1" id="KW-0732">Signal</keyword>
<accession>A0A3L8Q474</accession>
<evidence type="ECO:0008006" key="4">
    <source>
        <dbReference type="Google" id="ProtNLM"/>
    </source>
</evidence>
<dbReference type="AlphaFoldDB" id="A0A3L8Q474"/>
<name>A0A3L8Q474_CHLGU</name>
<feature type="signal peptide" evidence="1">
    <location>
        <begin position="1"/>
        <end position="19"/>
    </location>
</feature>
<keyword evidence="3" id="KW-1185">Reference proteome</keyword>
<dbReference type="EMBL" id="QUSF01010502">
    <property type="protein sequence ID" value="RLV62140.1"/>
    <property type="molecule type" value="Genomic_DNA"/>
</dbReference>